<dbReference type="AlphaFoldDB" id="A0A370BGN8"/>
<proteinExistence type="predicted"/>
<gene>
    <name evidence="1" type="ORF">M747DRAFT_248959</name>
</gene>
<accession>A0A370BGN8</accession>
<sequence length="168" mass="18548">MRKQLSCSFNPLINYKSSLSDVLGKYPPVGHGYDTLLVSRSQVRSQSTWIPLTRLLPQTPTSTSRPDPLGGYPFPIPDTIQGKLSRQVQRWTLPDAHMASRSPLMGPALGALQETLEQPLCRVDGRDVKARLLCHGDDPPCLRVHIFKASITWGALAMSFPSDVIAEN</sequence>
<protein>
    <submittedName>
        <fullName evidence="1">Uncharacterized protein</fullName>
    </submittedName>
</protein>
<reference evidence="1 2" key="1">
    <citation type="submission" date="2018-07" db="EMBL/GenBank/DDBJ databases">
        <title>Section-level genome sequencing of Aspergillus section Nigri to investigate inter- and intra-species variation.</title>
        <authorList>
            <consortium name="DOE Joint Genome Institute"/>
            <person name="Vesth T.C."/>
            <person name="Nybo J.L."/>
            <person name="Theobald S."/>
            <person name="Frisvad J.C."/>
            <person name="Larsen T.O."/>
            <person name="Nielsen K.F."/>
            <person name="Hoof J.B."/>
            <person name="Brandl J."/>
            <person name="Salamov A."/>
            <person name="Riley R."/>
            <person name="Gladden J.M."/>
            <person name="Phatale P."/>
            <person name="Nielsen M.T."/>
            <person name="Lyhne E.K."/>
            <person name="Kogle M.E."/>
            <person name="Strasser K."/>
            <person name="McDonnell E."/>
            <person name="Barry K."/>
            <person name="Clum A."/>
            <person name="Chen C."/>
            <person name="Nolan M."/>
            <person name="Sandor L."/>
            <person name="Kuo A."/>
            <person name="Lipzen A."/>
            <person name="Hainaut M."/>
            <person name="Drula E."/>
            <person name="Tsang A."/>
            <person name="Magnuson J.K."/>
            <person name="Henrissat B."/>
            <person name="Wiebenga A."/>
            <person name="Simmons B.A."/>
            <person name="Makela M.R."/>
            <person name="De vries R.P."/>
            <person name="Grigoriev I.V."/>
            <person name="Mortensen U.H."/>
            <person name="Baker S.E."/>
            <person name="Andersen M.R."/>
        </authorList>
    </citation>
    <scope>NUCLEOTIDE SEQUENCE [LARGE SCALE GENOMIC DNA]</scope>
    <source>
        <strain evidence="1 2">ATCC 13496</strain>
    </source>
</reference>
<name>A0A370BGN8_ASPNG</name>
<dbReference type="VEuPathDB" id="FungiDB:M747DRAFT_248959"/>
<organism evidence="1 2">
    <name type="scientific">Aspergillus niger ATCC 13496</name>
    <dbReference type="NCBI Taxonomy" id="1353008"/>
    <lineage>
        <taxon>Eukaryota</taxon>
        <taxon>Fungi</taxon>
        <taxon>Dikarya</taxon>
        <taxon>Ascomycota</taxon>
        <taxon>Pezizomycotina</taxon>
        <taxon>Eurotiomycetes</taxon>
        <taxon>Eurotiomycetidae</taxon>
        <taxon>Eurotiales</taxon>
        <taxon>Aspergillaceae</taxon>
        <taxon>Aspergillus</taxon>
        <taxon>Aspergillus subgen. Circumdati</taxon>
    </lineage>
</organism>
<evidence type="ECO:0000313" key="2">
    <source>
        <dbReference type="Proteomes" id="UP000253845"/>
    </source>
</evidence>
<dbReference type="EMBL" id="KZ851961">
    <property type="protein sequence ID" value="RDH14676.1"/>
    <property type="molecule type" value="Genomic_DNA"/>
</dbReference>
<dbReference type="Proteomes" id="UP000253845">
    <property type="component" value="Unassembled WGS sequence"/>
</dbReference>
<evidence type="ECO:0000313" key="1">
    <source>
        <dbReference type="EMBL" id="RDH14676.1"/>
    </source>
</evidence>